<protein>
    <submittedName>
        <fullName evidence="3">Uncharacterized protein</fullName>
    </submittedName>
</protein>
<evidence type="ECO:0000256" key="1">
    <source>
        <dbReference type="SAM" id="MobiDB-lite"/>
    </source>
</evidence>
<proteinExistence type="predicted"/>
<accession>E6QBA3</accession>
<evidence type="ECO:0000256" key="2">
    <source>
        <dbReference type="SAM" id="Phobius"/>
    </source>
</evidence>
<feature type="transmembrane region" description="Helical" evidence="2">
    <location>
        <begin position="50"/>
        <end position="69"/>
    </location>
</feature>
<feature type="region of interest" description="Disordered" evidence="1">
    <location>
        <begin position="94"/>
        <end position="123"/>
    </location>
</feature>
<evidence type="ECO:0000313" key="3">
    <source>
        <dbReference type="EMBL" id="CBI04479.1"/>
    </source>
</evidence>
<keyword evidence="2" id="KW-0812">Transmembrane</keyword>
<feature type="transmembrane region" description="Helical" evidence="2">
    <location>
        <begin position="24"/>
        <end position="44"/>
    </location>
</feature>
<gene>
    <name evidence="3" type="ORF">CARN5_2045</name>
</gene>
<comment type="caution">
    <text evidence="3">The sequence shown here is derived from an EMBL/GenBank/DDBJ whole genome shotgun (WGS) entry which is preliminary data.</text>
</comment>
<keyword evidence="2" id="KW-0472">Membrane</keyword>
<keyword evidence="2" id="KW-1133">Transmembrane helix</keyword>
<dbReference type="EMBL" id="CABP01000068">
    <property type="protein sequence ID" value="CBI04479.1"/>
    <property type="molecule type" value="Genomic_DNA"/>
</dbReference>
<organism evidence="3">
    <name type="scientific">mine drainage metagenome</name>
    <dbReference type="NCBI Taxonomy" id="410659"/>
    <lineage>
        <taxon>unclassified sequences</taxon>
        <taxon>metagenomes</taxon>
        <taxon>ecological metagenomes</taxon>
    </lineage>
</organism>
<sequence length="123" mass="13856">MDNPKIKTPCPCSKFFSSPTGAKLVVFASIVTITYIVARCLWTLAIYHEYMLAIILQVIWVVFAVLVIYRITLYNTNRDFIACIKCTVLRFNPFHTKPSGPREDEQLNNGLGEDEAAGRGGLR</sequence>
<reference evidence="3" key="1">
    <citation type="submission" date="2009-10" db="EMBL/GenBank/DDBJ databases">
        <title>Diversity of trophic interactions inside an arsenic-rich microbial ecosystem.</title>
        <authorList>
            <person name="Bertin P.N."/>
            <person name="Heinrich-Salmeron A."/>
            <person name="Pelletier E."/>
            <person name="Goulhen-Chollet F."/>
            <person name="Arsene-Ploetze F."/>
            <person name="Gallien S."/>
            <person name="Calteau A."/>
            <person name="Vallenet D."/>
            <person name="Casiot C."/>
            <person name="Chane-Woon-Ming B."/>
            <person name="Giloteaux L."/>
            <person name="Barakat M."/>
            <person name="Bonnefoy V."/>
            <person name="Bruneel O."/>
            <person name="Chandler M."/>
            <person name="Cleiss J."/>
            <person name="Duran R."/>
            <person name="Elbaz-Poulichet F."/>
            <person name="Fonknechten N."/>
            <person name="Lauga B."/>
            <person name="Mornico D."/>
            <person name="Ortet P."/>
            <person name="Schaeffer C."/>
            <person name="Siguier P."/>
            <person name="Alexander Thil Smith A."/>
            <person name="Van Dorsselaer A."/>
            <person name="Weissenbach J."/>
            <person name="Medigue C."/>
            <person name="Le Paslier D."/>
        </authorList>
    </citation>
    <scope>NUCLEOTIDE SEQUENCE</scope>
</reference>
<dbReference type="AlphaFoldDB" id="E6QBA3"/>
<name>E6QBA3_9ZZZZ</name>